<evidence type="ECO:0000313" key="3">
    <source>
        <dbReference type="Proteomes" id="UP000308632"/>
    </source>
</evidence>
<feature type="chain" id="PRO_5020516168" description="Peptidase inhibitor family I36 protein" evidence="1">
    <location>
        <begin position="27"/>
        <end position="176"/>
    </location>
</feature>
<organism evidence="2 3">
    <name type="scientific">Streptomyces galbus</name>
    <dbReference type="NCBI Taxonomy" id="33898"/>
    <lineage>
        <taxon>Bacteria</taxon>
        <taxon>Bacillati</taxon>
        <taxon>Actinomycetota</taxon>
        <taxon>Actinomycetes</taxon>
        <taxon>Kitasatosporales</taxon>
        <taxon>Streptomycetaceae</taxon>
        <taxon>Streptomyces</taxon>
    </lineage>
</organism>
<dbReference type="RefSeq" id="WP_137302910.1">
    <property type="nucleotide sequence ID" value="NZ_BMVD01000014.1"/>
</dbReference>
<reference evidence="2 3" key="1">
    <citation type="submission" date="2019-04" db="EMBL/GenBank/DDBJ databases">
        <title>Streptomyces lasaliensis sp.nov., an Actinomycete isolated from soil which produces the polyether antibiotic lasalocid.</title>
        <authorList>
            <person name="Erwin G."/>
            <person name="Haber C."/>
        </authorList>
    </citation>
    <scope>NUCLEOTIDE SEQUENCE [LARGE SCALE GENOMIC DNA]</scope>
    <source>
        <strain evidence="2 3">DSM 40089</strain>
    </source>
</reference>
<comment type="caution">
    <text evidence="2">The sequence shown here is derived from an EMBL/GenBank/DDBJ whole genome shotgun (WGS) entry which is preliminary data.</text>
</comment>
<evidence type="ECO:0000256" key="1">
    <source>
        <dbReference type="SAM" id="SignalP"/>
    </source>
</evidence>
<dbReference type="EMBL" id="SZPR01000020">
    <property type="protein sequence ID" value="TKT06749.1"/>
    <property type="molecule type" value="Genomic_DNA"/>
</dbReference>
<sequence length="176" mass="19001">MKHYVRTVLTAASAFALVAVAAPAVAAAPAPAPTATVVTPGKPTPVRPGADLSTLVAADDADGYLYAFDLPDFQGAWCRWNSNDSWWGDDCGNFNDRATSVWNNGFPGYYSEVSLNRDVNLSTNLARLCIEAGDYYADLSLGYEKFLDGPSADNAISSHHWFTDDADYYGDPHYAC</sequence>
<accession>A0A4U5WW93</accession>
<keyword evidence="1" id="KW-0732">Signal</keyword>
<dbReference type="AlphaFoldDB" id="A0A4U5WW93"/>
<protein>
    <recommendedName>
        <fullName evidence="4">Peptidase inhibitor family I36 protein</fullName>
    </recommendedName>
</protein>
<dbReference type="Proteomes" id="UP000308632">
    <property type="component" value="Unassembled WGS sequence"/>
</dbReference>
<name>A0A4U5WW93_STRGB</name>
<gene>
    <name evidence="2" type="ORF">E4U92_26065</name>
</gene>
<evidence type="ECO:0008006" key="4">
    <source>
        <dbReference type="Google" id="ProtNLM"/>
    </source>
</evidence>
<evidence type="ECO:0000313" key="2">
    <source>
        <dbReference type="EMBL" id="TKT06749.1"/>
    </source>
</evidence>
<proteinExistence type="predicted"/>
<feature type="signal peptide" evidence="1">
    <location>
        <begin position="1"/>
        <end position="26"/>
    </location>
</feature>